<name>A0A211ZMI6_9PROT</name>
<gene>
    <name evidence="3" type="ORF">BWR60_14815</name>
</gene>
<dbReference type="EMBL" id="NHON01000024">
    <property type="protein sequence ID" value="OWJ66460.1"/>
    <property type="molecule type" value="Genomic_DNA"/>
</dbReference>
<dbReference type="AlphaFoldDB" id="A0A211ZMI6"/>
<organism evidence="3 4">
    <name type="scientific">Inquilinus limosus</name>
    <dbReference type="NCBI Taxonomy" id="171674"/>
    <lineage>
        <taxon>Bacteria</taxon>
        <taxon>Pseudomonadati</taxon>
        <taxon>Pseudomonadota</taxon>
        <taxon>Alphaproteobacteria</taxon>
        <taxon>Rhodospirillales</taxon>
        <taxon>Rhodospirillaceae</taxon>
        <taxon>Inquilinus</taxon>
    </lineage>
</organism>
<dbReference type="STRING" id="1122125.GCA_000423185_03069"/>
<accession>A0A211ZMI6</accession>
<dbReference type="Gene3D" id="1.10.10.10">
    <property type="entry name" value="Winged helix-like DNA-binding domain superfamily/Winged helix DNA-binding domain"/>
    <property type="match status" value="1"/>
</dbReference>
<evidence type="ECO:0000259" key="2">
    <source>
        <dbReference type="Pfam" id="PF03551"/>
    </source>
</evidence>
<protein>
    <recommendedName>
        <fullName evidence="2">Transcription regulator PadR N-terminal domain-containing protein</fullName>
    </recommendedName>
</protein>
<keyword evidence="4" id="KW-1185">Reference proteome</keyword>
<evidence type="ECO:0000313" key="3">
    <source>
        <dbReference type="EMBL" id="OWJ66460.1"/>
    </source>
</evidence>
<feature type="compositionally biased region" description="Basic and acidic residues" evidence="1">
    <location>
        <begin position="9"/>
        <end position="19"/>
    </location>
</feature>
<dbReference type="PANTHER" id="PTHR43252">
    <property type="entry name" value="TRANSCRIPTIONAL REGULATOR YQJI"/>
    <property type="match status" value="1"/>
</dbReference>
<dbReference type="Proteomes" id="UP000196655">
    <property type="component" value="Unassembled WGS sequence"/>
</dbReference>
<sequence length="236" mass="25437">MFGRHHRGHRDDHGSRGDCGEGWGGRQGRDGDEMWAGGRGRGGRWGHGGGFGGRGFGGFGGGGDMMRAGRMLAQGDLRLLALALIEQQPRHGYEIIKLIEDKTGGWYSPSPGTVYPTLTYLEEAGYVTVEAAEGSKKLYTITAEGRAYLDSNRGIIDAVLGRLAAAGEKIAWVNKMMGGERERERDRSSRLPSLVAAALDNLREATEQKLDAGADPDAETRIVEILARAAAEIRRG</sequence>
<dbReference type="InterPro" id="IPR036390">
    <property type="entry name" value="WH_DNA-bd_sf"/>
</dbReference>
<feature type="domain" description="Transcription regulator PadR N-terminal" evidence="2">
    <location>
        <begin position="82"/>
        <end position="150"/>
    </location>
</feature>
<dbReference type="InterPro" id="IPR005149">
    <property type="entry name" value="Tscrpt_reg_PadR_N"/>
</dbReference>
<reference evidence="4" key="1">
    <citation type="submission" date="2017-05" db="EMBL/GenBank/DDBJ databases">
        <authorList>
            <person name="Macchi M."/>
            <person name="Festa S."/>
            <person name="Coppotelli B.M."/>
            <person name="Morelli I.S."/>
        </authorList>
    </citation>
    <scope>NUCLEOTIDE SEQUENCE [LARGE SCALE GENOMIC DNA]</scope>
    <source>
        <strain evidence="4">I</strain>
    </source>
</reference>
<dbReference type="Pfam" id="PF03551">
    <property type="entry name" value="PadR"/>
    <property type="match status" value="1"/>
</dbReference>
<dbReference type="SUPFAM" id="SSF46785">
    <property type="entry name" value="Winged helix' DNA-binding domain"/>
    <property type="match status" value="1"/>
</dbReference>
<evidence type="ECO:0000313" key="4">
    <source>
        <dbReference type="Proteomes" id="UP000196655"/>
    </source>
</evidence>
<comment type="caution">
    <text evidence="3">The sequence shown here is derived from an EMBL/GenBank/DDBJ whole genome shotgun (WGS) entry which is preliminary data.</text>
</comment>
<dbReference type="RefSeq" id="WP_230983060.1">
    <property type="nucleotide sequence ID" value="NZ_NHON01000024.1"/>
</dbReference>
<dbReference type="InterPro" id="IPR036388">
    <property type="entry name" value="WH-like_DNA-bd_sf"/>
</dbReference>
<dbReference type="PANTHER" id="PTHR43252:SF7">
    <property type="entry name" value="TRANSCRIPTIONAL REGULATOR YQJI"/>
    <property type="match status" value="1"/>
</dbReference>
<proteinExistence type="predicted"/>
<evidence type="ECO:0000256" key="1">
    <source>
        <dbReference type="SAM" id="MobiDB-lite"/>
    </source>
</evidence>
<feature type="region of interest" description="Disordered" evidence="1">
    <location>
        <begin position="1"/>
        <end position="41"/>
    </location>
</feature>